<evidence type="ECO:0000256" key="1">
    <source>
        <dbReference type="SAM" id="Phobius"/>
    </source>
</evidence>
<dbReference type="InterPro" id="IPR056540">
    <property type="entry name" value="TMD_POM152"/>
</dbReference>
<dbReference type="PANTHER" id="PTHR28206">
    <property type="entry name" value="NUCLEOPORIN POM152"/>
    <property type="match status" value="1"/>
</dbReference>
<gene>
    <name evidence="6" type="ORF">O9G_004816</name>
</gene>
<dbReference type="Pfam" id="PF24527">
    <property type="entry name" value="Ig-like_Pom152_9"/>
    <property type="match status" value="1"/>
</dbReference>
<dbReference type="EMBL" id="KE560698">
    <property type="protein sequence ID" value="EPZ35996.1"/>
    <property type="molecule type" value="Genomic_DNA"/>
</dbReference>
<protein>
    <submittedName>
        <fullName evidence="6">Uncharacterized protein</fullName>
    </submittedName>
</protein>
<feature type="domain" description="Nucleoporin POM152 ninth Ig-like" evidence="5">
    <location>
        <begin position="901"/>
        <end position="967"/>
    </location>
</feature>
<feature type="domain" description="Nucleoporin POM152 N-terminal transmembrane" evidence="3">
    <location>
        <begin position="2"/>
        <end position="80"/>
    </location>
</feature>
<dbReference type="OrthoDB" id="5529162at2759"/>
<dbReference type="InterPro" id="IPR056544">
    <property type="entry name" value="Ig_POM152"/>
</dbReference>
<feature type="transmembrane region" description="Helical" evidence="1">
    <location>
        <begin position="64"/>
        <end position="83"/>
    </location>
</feature>
<feature type="domain" description="Nucleoporin POM152 immunoglobulin-like" evidence="2">
    <location>
        <begin position="414"/>
        <end position="513"/>
    </location>
</feature>
<feature type="domain" description="Nucleoporin POM152 Ig-like" evidence="4">
    <location>
        <begin position="1016"/>
        <end position="1080"/>
    </location>
</feature>
<name>A0A075B498_ROZAC</name>
<proteinExistence type="predicted"/>
<sequence>MDAVSKRQVAAAFFIFLQSLKISECKKENGSNDWLLRFSILDALCCLVLYIMRIPRLQNITSRRWFLIFTLLISVNIGVHYWYSYEIKVDLVLTTHPNKTEERINIDNIIGDRLKGTVDVRILPWNTFEFNPEKRNYCIHDKSFPAESNMFKIQGKDKKNCIPIITNGKGAWELIYSINSVNYTMILTETDNCIPLSKPGIYKLEYIKNEVKIKSNDAPVTLCPQVRFQETTGNLEICELEKDQVSLPILLKSDNSHVDLTFKLKKPSGDILFSKEFEVVPGHVNNLFLDVGDIDQVGDYLVVLNKIISGEHIVEYEKGDSMLVRKIQAPIGSFDCRGDVELLLNGDVNLPIKLNGYPPFHLNIQHESGKQFSIETNANNYNYNVKESGVYFIKEIKDSKCVSNSDSICTVVDVPKPTIEIRFERISSSCSGDQGADFYFSLTGKGPWSIEFEEIHGNRRDRRIINIPSHSYVYKTFPKNSGVYRYQFIKFSDSRYLNIPLDQSFEQEIHPLPEASFLGPTQINKCLNEDLQVPISLIGNFPLSLSIQTLDPSGKINLTKLNDINQNELIFKTNIFNIGGVYSLSLIEVKDKDGCLRRLSNLLEVKINKKIPSISLEKSEFWISEGRFLNIPVNLSGEGPWKVGLIKDSGIYREIELKSSSLLISEAGSYKIVSISDEHCKGTVEPNLEFNVFLHPKPKLLYSFNQTSFMHCLNSINKISVKFDFIGSSPFTLHYKIVINGKVKEMETFVKDKFLEFYFSIPSIDGNVEYQFTHLSDANYEKIPIDNIKILHQVTSPPSIVFPSSTKKFYCIEEQLDETEVITLVGKPPFSMSLSIFDKNGLESFESFKNINSNKFALLIRPGMSSVKFHNVTDGNSCVSTLENYELLKIHGIEKPFIFSDQTDACIGDILGFTLGGAGPWTIKYEFQTLQKPSTVKTESLSTNKFYVHTAFPGTLSIVSICNQFCCSESKSPLAKVHIHDLPLGVLETGKDLQKSIHEGDAVDMTITMQGHPPFDGDAANMTITMQGHPPFDVTYQRLVPSENIVETFTLGDIKENSVNVKSTQEGIFRLVSIKDKYCQYPRKQHE</sequence>
<feature type="domain" description="Nucleoporin POM152 immunoglobulin-like" evidence="2">
    <location>
        <begin position="696"/>
        <end position="793"/>
    </location>
</feature>
<evidence type="ECO:0000313" key="7">
    <source>
        <dbReference type="Proteomes" id="UP000030755"/>
    </source>
</evidence>
<reference evidence="6 7" key="1">
    <citation type="journal article" date="2013" name="Curr. Biol.">
        <title>Shared signatures of parasitism and phylogenomics unite Cryptomycota and microsporidia.</title>
        <authorList>
            <person name="James T.Y."/>
            <person name="Pelin A."/>
            <person name="Bonen L."/>
            <person name="Ahrendt S."/>
            <person name="Sain D."/>
            <person name="Corradi N."/>
            <person name="Stajich J.E."/>
        </authorList>
    </citation>
    <scope>NUCLEOTIDE SEQUENCE [LARGE SCALE GENOMIC DNA]</scope>
    <source>
        <strain evidence="6 7">CSF55</strain>
    </source>
</reference>
<dbReference type="InterPro" id="IPR056541">
    <property type="entry name" value="Ig-like_POM152"/>
</dbReference>
<dbReference type="STRING" id="988480.A0A075B498"/>
<evidence type="ECO:0000259" key="5">
    <source>
        <dbReference type="Pfam" id="PF24527"/>
    </source>
</evidence>
<dbReference type="GO" id="GO:0006999">
    <property type="term" value="P:nuclear pore organization"/>
    <property type="evidence" value="ECO:0007669"/>
    <property type="project" value="TreeGrafter"/>
</dbReference>
<feature type="domain" description="Nucleoporin POM152 Ig-like" evidence="4">
    <location>
        <begin position="334"/>
        <end position="401"/>
    </location>
</feature>
<dbReference type="Pfam" id="PF24097">
    <property type="entry name" value="TMD_POM152"/>
    <property type="match status" value="1"/>
</dbReference>
<keyword evidence="1" id="KW-0812">Transmembrane</keyword>
<dbReference type="OMA" id="DRSNCKR"/>
<keyword evidence="1" id="KW-1133">Transmembrane helix</keyword>
<dbReference type="InterPro" id="IPR056543">
    <property type="entry name" value="Ig-like_POM152_9th"/>
</dbReference>
<dbReference type="InterPro" id="IPR037701">
    <property type="entry name" value="Pom152"/>
</dbReference>
<dbReference type="Pfam" id="PF24312">
    <property type="entry name" value="Ig-like_POM152"/>
    <property type="match status" value="3"/>
</dbReference>
<dbReference type="Pfam" id="PF23664">
    <property type="entry name" value="Ig_Pom152"/>
    <property type="match status" value="2"/>
</dbReference>
<dbReference type="PANTHER" id="PTHR28206:SF1">
    <property type="entry name" value="NUCLEOPORIN POM152"/>
    <property type="match status" value="1"/>
</dbReference>
<accession>A0A075B498</accession>
<dbReference type="GO" id="GO:0070762">
    <property type="term" value="C:nuclear pore transmembrane ring"/>
    <property type="evidence" value="ECO:0007669"/>
    <property type="project" value="TreeGrafter"/>
</dbReference>
<dbReference type="AlphaFoldDB" id="A0A075B498"/>
<evidence type="ECO:0000259" key="4">
    <source>
        <dbReference type="Pfam" id="PF24312"/>
    </source>
</evidence>
<dbReference type="Proteomes" id="UP000030755">
    <property type="component" value="Unassembled WGS sequence"/>
</dbReference>
<feature type="domain" description="Nucleoporin POM152 Ig-like" evidence="4">
    <location>
        <begin position="618"/>
        <end position="686"/>
    </location>
</feature>
<dbReference type="GO" id="GO:0017056">
    <property type="term" value="F:structural constituent of nuclear pore"/>
    <property type="evidence" value="ECO:0007669"/>
    <property type="project" value="InterPro"/>
</dbReference>
<feature type="transmembrane region" description="Helical" evidence="1">
    <location>
        <begin position="35"/>
        <end position="52"/>
    </location>
</feature>
<evidence type="ECO:0000259" key="2">
    <source>
        <dbReference type="Pfam" id="PF23664"/>
    </source>
</evidence>
<evidence type="ECO:0000313" key="6">
    <source>
        <dbReference type="EMBL" id="EPZ35996.1"/>
    </source>
</evidence>
<dbReference type="GO" id="GO:0006606">
    <property type="term" value="P:protein import into nucleus"/>
    <property type="evidence" value="ECO:0007669"/>
    <property type="project" value="TreeGrafter"/>
</dbReference>
<organism evidence="6 7">
    <name type="scientific">Rozella allomycis (strain CSF55)</name>
    <dbReference type="NCBI Taxonomy" id="988480"/>
    <lineage>
        <taxon>Eukaryota</taxon>
        <taxon>Fungi</taxon>
        <taxon>Fungi incertae sedis</taxon>
        <taxon>Cryptomycota</taxon>
        <taxon>Cryptomycota incertae sedis</taxon>
        <taxon>Rozella</taxon>
    </lineage>
</organism>
<dbReference type="HOGENOM" id="CLU_002415_0_0_1"/>
<keyword evidence="7" id="KW-1185">Reference proteome</keyword>
<keyword evidence="1" id="KW-0472">Membrane</keyword>
<evidence type="ECO:0000259" key="3">
    <source>
        <dbReference type="Pfam" id="PF24097"/>
    </source>
</evidence>